<dbReference type="Proteomes" id="UP000887566">
    <property type="component" value="Unplaced"/>
</dbReference>
<feature type="compositionally biased region" description="Polar residues" evidence="1">
    <location>
        <begin position="447"/>
        <end position="456"/>
    </location>
</feature>
<feature type="region of interest" description="Disordered" evidence="1">
    <location>
        <begin position="339"/>
        <end position="400"/>
    </location>
</feature>
<evidence type="ECO:0000256" key="1">
    <source>
        <dbReference type="SAM" id="MobiDB-lite"/>
    </source>
</evidence>
<feature type="compositionally biased region" description="Basic residues" evidence="1">
    <location>
        <begin position="608"/>
        <end position="618"/>
    </location>
</feature>
<sequence>MEAAVCFLVESSNATEPFLRAIRDNISAFLQTKAGKSHFRFNLAHFSRDHSFWDDETVECTYDSVSRAAEWMRGWQTAHYSLTPRGGNLNLSIGPKTLGALVTALSDRSTQAVYLVSASSPQESTNDLIQHTKFASKGRPVHVIFVSGHRTIDLAAMETLHLIAKETGGTFRIAYFNENGSLQQIMHRSGTRSTPSPNFDLFEHDTSGLNGSNLNSSHTSIHLNAPSLGQRSLNRADLTEVFNNYFVRSQASATGPFQDLNIIPNYNSSPQPINSIKRYNNPPSKLFATPMPQGGLDDIVIGSRLTDLSLSKNDGGSSKLDDSQMSEIRKMFTQLYVGRKKEAEKEHKRKKYRSVKPKVYKYESSSPTKLSSKYRSSSSSSSSSASTNSDDYDSGDDVPNSALSHSKYAAKYSSRRPSSRGLLHSSLYLTTGRKQLQTERRALERSLSVSRQSSRAHSIKSGRSPRSLMPYTASLDREPTNYTGRKPAWKPIGQANREVLSHGPKTDRSKHWMDPWLNSVVHRESVMAANQNKRTKAIQATPLARAQSANSRVLYPSHKVSHGVQADSDNDHHHSHHVDAQQTIRELVKQNTNLIKVLEQNVTEDRNHHPHYSPKRSPLRNSYHAPKPKPNPLRNYSPREQKRIQQNRNRIIERIHAAQNHEQHEWEQLAKAAEAKRQINDEIKTLSSRRGPMAFEPTHTMIPETSRVKALQADRSSHIHNQVQRREDVKRHHQQENYKVMYERLLNEGPTTKNFARVLPQQAHKPGIAFTIQ</sequence>
<feature type="region of interest" description="Disordered" evidence="1">
    <location>
        <begin position="600"/>
        <end position="642"/>
    </location>
</feature>
<dbReference type="SUPFAM" id="SSF53300">
    <property type="entry name" value="vWA-like"/>
    <property type="match status" value="1"/>
</dbReference>
<feature type="region of interest" description="Disordered" evidence="1">
    <location>
        <begin position="562"/>
        <end position="581"/>
    </location>
</feature>
<proteinExistence type="predicted"/>
<feature type="compositionally biased region" description="Low complexity" evidence="1">
    <location>
        <begin position="362"/>
        <end position="389"/>
    </location>
</feature>
<name>A0A914W265_9BILA</name>
<reference evidence="3" key="1">
    <citation type="submission" date="2022-11" db="UniProtKB">
        <authorList>
            <consortium name="WormBaseParasite"/>
        </authorList>
    </citation>
    <scope>IDENTIFICATION</scope>
</reference>
<feature type="region of interest" description="Disordered" evidence="1">
    <location>
        <begin position="440"/>
        <end position="489"/>
    </location>
</feature>
<feature type="compositionally biased region" description="Basic residues" evidence="1">
    <location>
        <begin position="347"/>
        <end position="359"/>
    </location>
</feature>
<dbReference type="AlphaFoldDB" id="A0A914W265"/>
<dbReference type="PANTHER" id="PTHR14343">
    <property type="entry name" value="VWFA DOMAIN-CONTAINING PROTEIN"/>
    <property type="match status" value="1"/>
</dbReference>
<dbReference type="PANTHER" id="PTHR14343:SF5">
    <property type="entry name" value="DUF4537 DOMAIN-CONTAINING PROTEIN"/>
    <property type="match status" value="1"/>
</dbReference>
<accession>A0A914W265</accession>
<evidence type="ECO:0000313" key="2">
    <source>
        <dbReference type="Proteomes" id="UP000887566"/>
    </source>
</evidence>
<dbReference type="WBParaSite" id="PSAMB.scaffold2887size20727.g19527.t1">
    <property type="protein sequence ID" value="PSAMB.scaffold2887size20727.g19527.t1"/>
    <property type="gene ID" value="PSAMB.scaffold2887size20727.g19527"/>
</dbReference>
<dbReference type="InterPro" id="IPR036465">
    <property type="entry name" value="vWFA_dom_sf"/>
</dbReference>
<evidence type="ECO:0000313" key="3">
    <source>
        <dbReference type="WBParaSite" id="PSAMB.scaffold2887size20727.g19527.t1"/>
    </source>
</evidence>
<protein>
    <submittedName>
        <fullName evidence="3">VWFA domain-containing protein</fullName>
    </submittedName>
</protein>
<keyword evidence="2" id="KW-1185">Reference proteome</keyword>
<organism evidence="2 3">
    <name type="scientific">Plectus sambesii</name>
    <dbReference type="NCBI Taxonomy" id="2011161"/>
    <lineage>
        <taxon>Eukaryota</taxon>
        <taxon>Metazoa</taxon>
        <taxon>Ecdysozoa</taxon>
        <taxon>Nematoda</taxon>
        <taxon>Chromadorea</taxon>
        <taxon>Plectida</taxon>
        <taxon>Plectina</taxon>
        <taxon>Plectoidea</taxon>
        <taxon>Plectidae</taxon>
        <taxon>Plectus</taxon>
    </lineage>
</organism>